<dbReference type="Pfam" id="PF00005">
    <property type="entry name" value="ABC_tran"/>
    <property type="match status" value="1"/>
</dbReference>
<accession>A0A7Y2M2B9</accession>
<dbReference type="AlphaFoldDB" id="A0A7Y2M2B9"/>
<dbReference type="InterPro" id="IPR050093">
    <property type="entry name" value="ABC_SmlMolc_Importer"/>
</dbReference>
<dbReference type="SUPFAM" id="SSF52540">
    <property type="entry name" value="P-loop containing nucleoside triphosphate hydrolases"/>
    <property type="match status" value="1"/>
</dbReference>
<dbReference type="RefSeq" id="WP_167038026.1">
    <property type="nucleotide sequence ID" value="NZ_BAAANA010000001.1"/>
</dbReference>
<protein>
    <submittedName>
        <fullName evidence="5">ABC transporter ATP-binding protein</fullName>
    </submittedName>
</protein>
<dbReference type="InterPro" id="IPR017871">
    <property type="entry name" value="ABC_transporter-like_CS"/>
</dbReference>
<sequence length="375" mass="40395">MRQAVAARPDILDLAVGGASVELAGITKVYGDFTAVDDVSLSIEPGMFVTLLGASGSGKTTLLRTIAGFVEPTEGELRIDGVPMNRVPVHRRGIGMVFQSYALFPHLNVYKNVEFPLVRAGVSRRDRRIRIDEALAAVRLTGFEHRMPRQLSGGQQQRVALARAIVARPRLLLMDEPLGALDRNLRESLQVEIRQLSRSLGVTVVNVTHDQEEALTMSDRIALLDTGRLVQFGTAEDLYLRPTSEIAAAFIGESNIFRGVVRADGSGTDVLDVPGGVVYARGKAERGAGATAIIRPGEVSALPAGTEIPTGQSLVHATVTDVIFAGESRRVMLTGRAGDELIARVPLGTPFDLRPGDEAVLTWDASQCRYLPAER</sequence>
<name>A0A7Y2M2B9_9MICO</name>
<keyword evidence="3 5" id="KW-0067">ATP-binding</keyword>
<dbReference type="SUPFAM" id="SSF50331">
    <property type="entry name" value="MOP-like"/>
    <property type="match status" value="1"/>
</dbReference>
<dbReference type="EMBL" id="JABEMB010000009">
    <property type="protein sequence ID" value="NNH03798.1"/>
    <property type="molecule type" value="Genomic_DNA"/>
</dbReference>
<dbReference type="Pfam" id="PF08402">
    <property type="entry name" value="TOBE_2"/>
    <property type="match status" value="1"/>
</dbReference>
<dbReference type="InterPro" id="IPR013611">
    <property type="entry name" value="Transp-assoc_OB_typ2"/>
</dbReference>
<dbReference type="InterPro" id="IPR003593">
    <property type="entry name" value="AAA+_ATPase"/>
</dbReference>
<dbReference type="InterPro" id="IPR027417">
    <property type="entry name" value="P-loop_NTPase"/>
</dbReference>
<dbReference type="InterPro" id="IPR008995">
    <property type="entry name" value="Mo/tungstate-bd_C_term_dom"/>
</dbReference>
<dbReference type="PROSITE" id="PS00211">
    <property type="entry name" value="ABC_TRANSPORTER_1"/>
    <property type="match status" value="1"/>
</dbReference>
<feature type="domain" description="ABC transporter" evidence="4">
    <location>
        <begin position="21"/>
        <end position="251"/>
    </location>
</feature>
<dbReference type="PROSITE" id="PS50893">
    <property type="entry name" value="ABC_TRANSPORTER_2"/>
    <property type="match status" value="1"/>
</dbReference>
<evidence type="ECO:0000256" key="2">
    <source>
        <dbReference type="ARBA" id="ARBA00022741"/>
    </source>
</evidence>
<gene>
    <name evidence="5" type="ORF">HLA99_08055</name>
</gene>
<keyword evidence="1" id="KW-0813">Transport</keyword>
<organism evidence="5 6">
    <name type="scientific">Microbacterium ulmi</name>
    <dbReference type="NCBI Taxonomy" id="179095"/>
    <lineage>
        <taxon>Bacteria</taxon>
        <taxon>Bacillati</taxon>
        <taxon>Actinomycetota</taxon>
        <taxon>Actinomycetes</taxon>
        <taxon>Micrococcales</taxon>
        <taxon>Microbacteriaceae</taxon>
        <taxon>Microbacterium</taxon>
    </lineage>
</organism>
<dbReference type="GO" id="GO:0043190">
    <property type="term" value="C:ATP-binding cassette (ABC) transporter complex"/>
    <property type="evidence" value="ECO:0007669"/>
    <property type="project" value="InterPro"/>
</dbReference>
<dbReference type="Gene3D" id="3.40.50.300">
    <property type="entry name" value="P-loop containing nucleotide triphosphate hydrolases"/>
    <property type="match status" value="1"/>
</dbReference>
<keyword evidence="6" id="KW-1185">Reference proteome</keyword>
<evidence type="ECO:0000313" key="6">
    <source>
        <dbReference type="Proteomes" id="UP000543598"/>
    </source>
</evidence>
<dbReference type="SMART" id="SM00382">
    <property type="entry name" value="AAA"/>
    <property type="match status" value="1"/>
</dbReference>
<dbReference type="Proteomes" id="UP000543598">
    <property type="component" value="Unassembled WGS sequence"/>
</dbReference>
<reference evidence="5 6" key="1">
    <citation type="submission" date="2020-05" db="EMBL/GenBank/DDBJ databases">
        <title>MicrobeNet Type strains.</title>
        <authorList>
            <person name="Nicholson A.C."/>
        </authorList>
    </citation>
    <scope>NUCLEOTIDE SEQUENCE [LARGE SCALE GENOMIC DNA]</scope>
    <source>
        <strain evidence="5 6">JCM 14282</strain>
    </source>
</reference>
<dbReference type="PANTHER" id="PTHR42781:SF4">
    <property type="entry name" value="SPERMIDINE_PUTRESCINE IMPORT ATP-BINDING PROTEIN POTA"/>
    <property type="match status" value="1"/>
</dbReference>
<keyword evidence="2" id="KW-0547">Nucleotide-binding</keyword>
<dbReference type="InterPro" id="IPR003439">
    <property type="entry name" value="ABC_transporter-like_ATP-bd"/>
</dbReference>
<dbReference type="PANTHER" id="PTHR42781">
    <property type="entry name" value="SPERMIDINE/PUTRESCINE IMPORT ATP-BINDING PROTEIN POTA"/>
    <property type="match status" value="1"/>
</dbReference>
<dbReference type="GO" id="GO:0016887">
    <property type="term" value="F:ATP hydrolysis activity"/>
    <property type="evidence" value="ECO:0007669"/>
    <property type="project" value="InterPro"/>
</dbReference>
<evidence type="ECO:0000313" key="5">
    <source>
        <dbReference type="EMBL" id="NNH03798.1"/>
    </source>
</evidence>
<evidence type="ECO:0000256" key="1">
    <source>
        <dbReference type="ARBA" id="ARBA00022448"/>
    </source>
</evidence>
<evidence type="ECO:0000256" key="3">
    <source>
        <dbReference type="ARBA" id="ARBA00022840"/>
    </source>
</evidence>
<dbReference type="FunFam" id="3.40.50.300:FF:000133">
    <property type="entry name" value="Spermidine/putrescine import ATP-binding protein PotA"/>
    <property type="match status" value="1"/>
</dbReference>
<comment type="caution">
    <text evidence="5">The sequence shown here is derived from an EMBL/GenBank/DDBJ whole genome shotgun (WGS) entry which is preliminary data.</text>
</comment>
<proteinExistence type="predicted"/>
<dbReference type="GO" id="GO:0005524">
    <property type="term" value="F:ATP binding"/>
    <property type="evidence" value="ECO:0007669"/>
    <property type="project" value="UniProtKB-KW"/>
</dbReference>
<dbReference type="GO" id="GO:0022857">
    <property type="term" value="F:transmembrane transporter activity"/>
    <property type="evidence" value="ECO:0007669"/>
    <property type="project" value="InterPro"/>
</dbReference>
<evidence type="ECO:0000259" key="4">
    <source>
        <dbReference type="PROSITE" id="PS50893"/>
    </source>
</evidence>